<dbReference type="EMBL" id="JAYWIO010000004">
    <property type="protein sequence ID" value="KAK7268533.1"/>
    <property type="molecule type" value="Genomic_DNA"/>
</dbReference>
<keyword evidence="3" id="KW-1185">Reference proteome</keyword>
<evidence type="ECO:0000313" key="2">
    <source>
        <dbReference type="EMBL" id="KAK7268533.1"/>
    </source>
</evidence>
<sequence>MHYYSLSPPSPREKIKAKAHHHSTSLSIQTDSQSSPSFVIRVSSINKVYKTPSLSICIILSYFLAFVLH</sequence>
<protein>
    <submittedName>
        <fullName evidence="2">Uncharacterized protein</fullName>
    </submittedName>
</protein>
<gene>
    <name evidence="2" type="ORF">RIF29_21233</name>
</gene>
<keyword evidence="1" id="KW-1133">Transmembrane helix</keyword>
<keyword evidence="1" id="KW-0812">Transmembrane</keyword>
<organism evidence="2 3">
    <name type="scientific">Crotalaria pallida</name>
    <name type="common">Smooth rattlebox</name>
    <name type="synonym">Crotalaria striata</name>
    <dbReference type="NCBI Taxonomy" id="3830"/>
    <lineage>
        <taxon>Eukaryota</taxon>
        <taxon>Viridiplantae</taxon>
        <taxon>Streptophyta</taxon>
        <taxon>Embryophyta</taxon>
        <taxon>Tracheophyta</taxon>
        <taxon>Spermatophyta</taxon>
        <taxon>Magnoliopsida</taxon>
        <taxon>eudicotyledons</taxon>
        <taxon>Gunneridae</taxon>
        <taxon>Pentapetalae</taxon>
        <taxon>rosids</taxon>
        <taxon>fabids</taxon>
        <taxon>Fabales</taxon>
        <taxon>Fabaceae</taxon>
        <taxon>Papilionoideae</taxon>
        <taxon>50 kb inversion clade</taxon>
        <taxon>genistoids sensu lato</taxon>
        <taxon>core genistoids</taxon>
        <taxon>Crotalarieae</taxon>
        <taxon>Crotalaria</taxon>
    </lineage>
</organism>
<proteinExistence type="predicted"/>
<name>A0AAN9FB65_CROPI</name>
<evidence type="ECO:0000256" key="1">
    <source>
        <dbReference type="SAM" id="Phobius"/>
    </source>
</evidence>
<keyword evidence="1" id="KW-0472">Membrane</keyword>
<feature type="transmembrane region" description="Helical" evidence="1">
    <location>
        <begin position="51"/>
        <end position="68"/>
    </location>
</feature>
<dbReference type="Proteomes" id="UP001372338">
    <property type="component" value="Unassembled WGS sequence"/>
</dbReference>
<comment type="caution">
    <text evidence="2">The sequence shown here is derived from an EMBL/GenBank/DDBJ whole genome shotgun (WGS) entry which is preliminary data.</text>
</comment>
<evidence type="ECO:0000313" key="3">
    <source>
        <dbReference type="Proteomes" id="UP001372338"/>
    </source>
</evidence>
<reference evidence="2 3" key="1">
    <citation type="submission" date="2024-01" db="EMBL/GenBank/DDBJ databases">
        <title>The genomes of 5 underutilized Papilionoideae crops provide insights into root nodulation and disease resistanc.</title>
        <authorList>
            <person name="Yuan L."/>
        </authorList>
    </citation>
    <scope>NUCLEOTIDE SEQUENCE [LARGE SCALE GENOMIC DNA]</scope>
    <source>
        <strain evidence="2">ZHUSHIDOU_FW_LH</strain>
        <tissue evidence="2">Leaf</tissue>
    </source>
</reference>
<accession>A0AAN9FB65</accession>
<dbReference type="AlphaFoldDB" id="A0AAN9FB65"/>